<dbReference type="AlphaFoldDB" id="A0A0F9HIN5"/>
<accession>A0A0F9HIN5</accession>
<gene>
    <name evidence="2" type="ORF">LCGC14_1778570</name>
</gene>
<comment type="caution">
    <text evidence="2">The sequence shown here is derived from an EMBL/GenBank/DDBJ whole genome shotgun (WGS) entry which is preliminary data.</text>
</comment>
<feature type="coiled-coil region" evidence="1">
    <location>
        <begin position="61"/>
        <end position="95"/>
    </location>
</feature>
<dbReference type="InterPro" id="IPR002514">
    <property type="entry name" value="Transposase_8"/>
</dbReference>
<dbReference type="InterPro" id="IPR009057">
    <property type="entry name" value="Homeodomain-like_sf"/>
</dbReference>
<evidence type="ECO:0000256" key="1">
    <source>
        <dbReference type="SAM" id="Coils"/>
    </source>
</evidence>
<proteinExistence type="predicted"/>
<keyword evidence="1" id="KW-0175">Coiled coil</keyword>
<dbReference type="Gene3D" id="1.10.10.60">
    <property type="entry name" value="Homeodomain-like"/>
    <property type="match status" value="1"/>
</dbReference>
<name>A0A0F9HIN5_9ZZZZ</name>
<organism evidence="2">
    <name type="scientific">marine sediment metagenome</name>
    <dbReference type="NCBI Taxonomy" id="412755"/>
    <lineage>
        <taxon>unclassified sequences</taxon>
        <taxon>metagenomes</taxon>
        <taxon>ecological metagenomes</taxon>
    </lineage>
</organism>
<evidence type="ECO:0000313" key="2">
    <source>
        <dbReference type="EMBL" id="KKM03027.1"/>
    </source>
</evidence>
<dbReference type="GO" id="GO:0004803">
    <property type="term" value="F:transposase activity"/>
    <property type="evidence" value="ECO:0007669"/>
    <property type="project" value="InterPro"/>
</dbReference>
<evidence type="ECO:0008006" key="3">
    <source>
        <dbReference type="Google" id="ProtNLM"/>
    </source>
</evidence>
<dbReference type="Pfam" id="PF01527">
    <property type="entry name" value="HTH_Tnp_1"/>
    <property type="match status" value="1"/>
</dbReference>
<reference evidence="2" key="1">
    <citation type="journal article" date="2015" name="Nature">
        <title>Complex archaea that bridge the gap between prokaryotes and eukaryotes.</title>
        <authorList>
            <person name="Spang A."/>
            <person name="Saw J.H."/>
            <person name="Jorgensen S.L."/>
            <person name="Zaremba-Niedzwiedzka K."/>
            <person name="Martijn J."/>
            <person name="Lind A.E."/>
            <person name="van Eijk R."/>
            <person name="Schleper C."/>
            <person name="Guy L."/>
            <person name="Ettema T.J."/>
        </authorList>
    </citation>
    <scope>NUCLEOTIDE SEQUENCE</scope>
</reference>
<protein>
    <recommendedName>
        <fullName evidence="3">Transposase</fullName>
    </recommendedName>
</protein>
<dbReference type="EMBL" id="LAZR01016785">
    <property type="protein sequence ID" value="KKM03027.1"/>
    <property type="molecule type" value="Genomic_DNA"/>
</dbReference>
<dbReference type="GO" id="GO:0006313">
    <property type="term" value="P:DNA transposition"/>
    <property type="evidence" value="ECO:0007669"/>
    <property type="project" value="InterPro"/>
</dbReference>
<dbReference type="GO" id="GO:0003677">
    <property type="term" value="F:DNA binding"/>
    <property type="evidence" value="ECO:0007669"/>
    <property type="project" value="InterPro"/>
</dbReference>
<sequence>MTKKPKRGSRRAYGEELKAEAVQMMLDGHSAESVATNLGISGANLLYRWKAKILGQSGPAATALDARVQQLEDELRRAERERDILKKALAIFSQKT</sequence>
<dbReference type="SUPFAM" id="SSF46689">
    <property type="entry name" value="Homeodomain-like"/>
    <property type="match status" value="1"/>
</dbReference>